<dbReference type="InterPro" id="IPR012341">
    <property type="entry name" value="6hp_glycosidase-like_sf"/>
</dbReference>
<name>A0A2T4C636_TRILO</name>
<dbReference type="InterPro" id="IPR008928">
    <property type="entry name" value="6-hairpin_glycosidase_sf"/>
</dbReference>
<accession>A0A2T4C636</accession>
<dbReference type="EMBL" id="KZ679131">
    <property type="protein sequence ID" value="PTB76984.1"/>
    <property type="molecule type" value="Genomic_DNA"/>
</dbReference>
<keyword evidence="4" id="KW-0378">Hydrolase</keyword>
<dbReference type="AlphaFoldDB" id="A0A2T4C636"/>
<organism evidence="4 5">
    <name type="scientific">Trichoderma longibrachiatum ATCC 18648</name>
    <dbReference type="NCBI Taxonomy" id="983965"/>
    <lineage>
        <taxon>Eukaryota</taxon>
        <taxon>Fungi</taxon>
        <taxon>Dikarya</taxon>
        <taxon>Ascomycota</taxon>
        <taxon>Pezizomycotina</taxon>
        <taxon>Sordariomycetes</taxon>
        <taxon>Hypocreomycetidae</taxon>
        <taxon>Hypocreales</taxon>
        <taxon>Hypocreaceae</taxon>
        <taxon>Trichoderma</taxon>
    </lineage>
</organism>
<dbReference type="Pfam" id="PF14498">
    <property type="entry name" value="Glyco_hyd_65N_2"/>
    <property type="match status" value="1"/>
</dbReference>
<sequence>MNKVALVAVLAMSQTGAAARKFWTSKPADPGNVLMTAYTIGNGRQGGLPLGIPGNDLLCLNDDSLWRGGPFANSSYTGGNPSSSLAHFLPGIQEAIFQNGTGDESALYGGTEDYGSYEALANLTVSIAGISHYSKYKRSLDLGTALHSAEFTANGASFSTVQFCSFPDQVCVYHVSSNKPLPEITFGLVDNYRTNPPSTVQCSADGIHLSGRTVADEGGGLIGMKFDAQAHVLSSSGVKTSCNSQRHTVVHAGRAKSVTIVVASGTEYDPKKGNAAHNYSFRGVDPYPGVLKTIKAVSRKSYSSVLQRHVKDHGKWFNKFTLDLPDPHRSADMDTTDLLTNYKTEKGDPFVENLLIDYGKYMFIASSRPGSLPPNLQGSWAPDGNPAWSSDYHIDVNVQMNHWHVEKMGLGGLTDPLWDFMTYTWVPRGTESARLWYNVSGWVAFTNLNIFGHTGQMNDATWSNVAHDIAWMMAHVWDRYDYGRDKKWYASVGYPMMKGVASFWVDMLVQDRYFNDGTLVANPCNSPEQGPTTFGCSQFQQVIWELFDHIIKDWDAAGDKDMAFLKRVKESYSKLDPGVHVGSWGQIQGNPAEWKMDLDVKNNTHRHLSHLYGFYPGYVISSAHADNKTVMDAVATSLYSRGNGTEDSNTGWEKVWRGACWGQLGITDEAYKELKYAIDMNFAANGLSVYTTGGWPYEVTLPFQIDANFGLSANALAMLYTDLPKKWGDDSVQKVILGPAIPKEWAGGSVRGGSLRGGGTVDFGWDDEGVVTRAVLRGRRLPIVVVNKHGKVLARR</sequence>
<dbReference type="InterPro" id="IPR027414">
    <property type="entry name" value="GH95_N_dom"/>
</dbReference>
<keyword evidence="5" id="KW-1185">Reference proteome</keyword>
<dbReference type="Proteomes" id="UP000240760">
    <property type="component" value="Unassembled WGS sequence"/>
</dbReference>
<dbReference type="InterPro" id="IPR016518">
    <property type="entry name" value="Alpha-L-fucosidase"/>
</dbReference>
<dbReference type="PIRSF" id="PIRSF007663">
    <property type="entry name" value="UCP007663"/>
    <property type="match status" value="1"/>
</dbReference>
<dbReference type="PANTHER" id="PTHR31084:SF3">
    <property type="entry name" value="ALPHA-FUCOSIDASE A"/>
    <property type="match status" value="1"/>
</dbReference>
<protein>
    <submittedName>
        <fullName evidence="4">Glycoside hydrolase family 95 protein</fullName>
    </submittedName>
</protein>
<feature type="domain" description="Glycosyl hydrolase family 95 N-terminal" evidence="2">
    <location>
        <begin position="23"/>
        <end position="270"/>
    </location>
</feature>
<evidence type="ECO:0000313" key="5">
    <source>
        <dbReference type="Proteomes" id="UP000240760"/>
    </source>
</evidence>
<keyword evidence="1" id="KW-0732">Signal</keyword>
<dbReference type="SUPFAM" id="SSF48208">
    <property type="entry name" value="Six-hairpin glycosidases"/>
    <property type="match status" value="1"/>
</dbReference>
<feature type="chain" id="PRO_5015474624" evidence="1">
    <location>
        <begin position="20"/>
        <end position="796"/>
    </location>
</feature>
<dbReference type="Gene3D" id="1.50.10.10">
    <property type="match status" value="1"/>
</dbReference>
<dbReference type="InterPro" id="IPR054363">
    <property type="entry name" value="GH95_cat"/>
</dbReference>
<evidence type="ECO:0000256" key="1">
    <source>
        <dbReference type="SAM" id="SignalP"/>
    </source>
</evidence>
<dbReference type="GO" id="GO:0004560">
    <property type="term" value="F:alpha-L-fucosidase activity"/>
    <property type="evidence" value="ECO:0007669"/>
    <property type="project" value="InterPro"/>
</dbReference>
<feature type="signal peptide" evidence="1">
    <location>
        <begin position="1"/>
        <end position="19"/>
    </location>
</feature>
<dbReference type="PANTHER" id="PTHR31084">
    <property type="entry name" value="ALPHA-L-FUCOSIDASE 2"/>
    <property type="match status" value="1"/>
</dbReference>
<dbReference type="GO" id="GO:0005975">
    <property type="term" value="P:carbohydrate metabolic process"/>
    <property type="evidence" value="ECO:0007669"/>
    <property type="project" value="InterPro"/>
</dbReference>
<feature type="domain" description="Glycosyl hydrolase family 95 catalytic" evidence="3">
    <location>
        <begin position="301"/>
        <end position="719"/>
    </location>
</feature>
<reference evidence="4 5" key="1">
    <citation type="submission" date="2016-07" db="EMBL/GenBank/DDBJ databases">
        <title>Multiple horizontal gene transfer events from other fungi enriched the ability of initially mycotrophic Trichoderma (Ascomycota) to feed on dead plant biomass.</title>
        <authorList>
            <consortium name="DOE Joint Genome Institute"/>
            <person name="Aerts A."/>
            <person name="Atanasova L."/>
            <person name="Chenthamara K."/>
            <person name="Zhang J."/>
            <person name="Grujic M."/>
            <person name="Henrissat B."/>
            <person name="Kuo A."/>
            <person name="Salamov A."/>
            <person name="Lipzen A."/>
            <person name="Labutti K."/>
            <person name="Barry K."/>
            <person name="Miao Y."/>
            <person name="Rahimi M.J."/>
            <person name="Shen Q."/>
            <person name="Grigoriev I.V."/>
            <person name="Kubicek C.P."/>
            <person name="Druzhinina I.S."/>
        </authorList>
    </citation>
    <scope>NUCLEOTIDE SEQUENCE [LARGE SCALE GENOMIC DNA]</scope>
    <source>
        <strain evidence="4 5">ATCC 18648</strain>
    </source>
</reference>
<dbReference type="OrthoDB" id="2848340at2759"/>
<evidence type="ECO:0000259" key="2">
    <source>
        <dbReference type="Pfam" id="PF14498"/>
    </source>
</evidence>
<evidence type="ECO:0000313" key="4">
    <source>
        <dbReference type="EMBL" id="PTB76984.1"/>
    </source>
</evidence>
<proteinExistence type="predicted"/>
<dbReference type="Pfam" id="PF22124">
    <property type="entry name" value="Glyco_hydro_95_cat"/>
    <property type="match status" value="1"/>
</dbReference>
<evidence type="ECO:0000259" key="3">
    <source>
        <dbReference type="Pfam" id="PF22124"/>
    </source>
</evidence>
<gene>
    <name evidence="4" type="ORF">M440DRAFT_1332208</name>
</gene>